<gene>
    <name evidence="3" type="ORF">PXEA_LOCUS19082</name>
</gene>
<comment type="caution">
    <text evidence="3">The sequence shown here is derived from an EMBL/GenBank/DDBJ whole genome shotgun (WGS) entry which is preliminary data.</text>
</comment>
<accession>A0A3S5A250</accession>
<dbReference type="Pfam" id="PF02932">
    <property type="entry name" value="Neur_chan_memb"/>
    <property type="match status" value="1"/>
</dbReference>
<organism evidence="3 4">
    <name type="scientific">Protopolystoma xenopodis</name>
    <dbReference type="NCBI Taxonomy" id="117903"/>
    <lineage>
        <taxon>Eukaryota</taxon>
        <taxon>Metazoa</taxon>
        <taxon>Spiralia</taxon>
        <taxon>Lophotrochozoa</taxon>
        <taxon>Platyhelminthes</taxon>
        <taxon>Monogenea</taxon>
        <taxon>Polyopisthocotylea</taxon>
        <taxon>Polystomatidea</taxon>
        <taxon>Polystomatidae</taxon>
        <taxon>Protopolystoma</taxon>
    </lineage>
</organism>
<keyword evidence="1" id="KW-0812">Transmembrane</keyword>
<keyword evidence="4" id="KW-1185">Reference proteome</keyword>
<dbReference type="InterPro" id="IPR038050">
    <property type="entry name" value="Neuro_actylchol_rec"/>
</dbReference>
<dbReference type="EMBL" id="CAAALY010075330">
    <property type="protein sequence ID" value="VEL25642.1"/>
    <property type="molecule type" value="Genomic_DNA"/>
</dbReference>
<evidence type="ECO:0000259" key="2">
    <source>
        <dbReference type="Pfam" id="PF02932"/>
    </source>
</evidence>
<keyword evidence="1" id="KW-0472">Membrane</keyword>
<sequence>MRPHLQTPSMVGEENALPPDEAKVMGLNPGHLMRPKGFTISQSFLSSYQSNLDLIIAELQSITKKIREDEEEGLVAKEWKFAARVIDRFCLIVFSLINLITTFSTLVLAPNIGPLFRVTDNTTENGIG</sequence>
<reference evidence="3" key="1">
    <citation type="submission" date="2018-11" db="EMBL/GenBank/DDBJ databases">
        <authorList>
            <consortium name="Pathogen Informatics"/>
        </authorList>
    </citation>
    <scope>NUCLEOTIDE SEQUENCE</scope>
</reference>
<dbReference type="OrthoDB" id="5975154at2759"/>
<dbReference type="Gene3D" id="1.20.58.390">
    <property type="entry name" value="Neurotransmitter-gated ion-channel transmembrane domain"/>
    <property type="match status" value="1"/>
</dbReference>
<evidence type="ECO:0000256" key="1">
    <source>
        <dbReference type="SAM" id="Phobius"/>
    </source>
</evidence>
<dbReference type="SUPFAM" id="SSF90112">
    <property type="entry name" value="Neurotransmitter-gated ion-channel transmembrane pore"/>
    <property type="match status" value="1"/>
</dbReference>
<name>A0A3S5A250_9PLAT</name>
<dbReference type="InterPro" id="IPR036719">
    <property type="entry name" value="Neuro-gated_channel_TM_sf"/>
</dbReference>
<protein>
    <recommendedName>
        <fullName evidence="2">Neurotransmitter-gated ion-channel transmembrane domain-containing protein</fullName>
    </recommendedName>
</protein>
<dbReference type="GO" id="GO:0016020">
    <property type="term" value="C:membrane"/>
    <property type="evidence" value="ECO:0007669"/>
    <property type="project" value="InterPro"/>
</dbReference>
<evidence type="ECO:0000313" key="4">
    <source>
        <dbReference type="Proteomes" id="UP000784294"/>
    </source>
</evidence>
<feature type="domain" description="Neurotransmitter-gated ion-channel transmembrane" evidence="2">
    <location>
        <begin position="43"/>
        <end position="103"/>
    </location>
</feature>
<evidence type="ECO:0000313" key="3">
    <source>
        <dbReference type="EMBL" id="VEL25642.1"/>
    </source>
</evidence>
<dbReference type="InterPro" id="IPR006029">
    <property type="entry name" value="Neurotrans-gated_channel_TM"/>
</dbReference>
<dbReference type="GO" id="GO:0006811">
    <property type="term" value="P:monoatomic ion transport"/>
    <property type="evidence" value="ECO:0007669"/>
    <property type="project" value="InterPro"/>
</dbReference>
<feature type="transmembrane region" description="Helical" evidence="1">
    <location>
        <begin position="89"/>
        <end position="109"/>
    </location>
</feature>
<dbReference type="AlphaFoldDB" id="A0A3S5A250"/>
<dbReference type="Proteomes" id="UP000784294">
    <property type="component" value="Unassembled WGS sequence"/>
</dbReference>
<proteinExistence type="predicted"/>
<keyword evidence="1" id="KW-1133">Transmembrane helix</keyword>